<feature type="compositionally biased region" description="Basic residues" evidence="1">
    <location>
        <begin position="97"/>
        <end position="139"/>
    </location>
</feature>
<feature type="region of interest" description="Disordered" evidence="1">
    <location>
        <begin position="51"/>
        <end position="139"/>
    </location>
</feature>
<feature type="transmembrane region" description="Helical" evidence="2">
    <location>
        <begin position="12"/>
        <end position="33"/>
    </location>
</feature>
<protein>
    <submittedName>
        <fullName evidence="3">Uncharacterized protein</fullName>
    </submittedName>
</protein>
<accession>A0A7S4VSZ1</accession>
<reference evidence="3" key="1">
    <citation type="submission" date="2021-01" db="EMBL/GenBank/DDBJ databases">
        <authorList>
            <person name="Corre E."/>
            <person name="Pelletier E."/>
            <person name="Niang G."/>
            <person name="Scheremetjew M."/>
            <person name="Finn R."/>
            <person name="Kale V."/>
            <person name="Holt S."/>
            <person name="Cochrane G."/>
            <person name="Meng A."/>
            <person name="Brown T."/>
            <person name="Cohen L."/>
        </authorList>
    </citation>
    <scope>NUCLEOTIDE SEQUENCE</scope>
    <source>
        <strain evidence="3">CCMP3105</strain>
    </source>
</reference>
<keyword evidence="2" id="KW-0472">Membrane</keyword>
<feature type="compositionally biased region" description="Basic and acidic residues" evidence="1">
    <location>
        <begin position="69"/>
        <end position="81"/>
    </location>
</feature>
<name>A0A7S4VSZ1_9DINO</name>
<evidence type="ECO:0000256" key="2">
    <source>
        <dbReference type="SAM" id="Phobius"/>
    </source>
</evidence>
<keyword evidence="2" id="KW-0812">Transmembrane</keyword>
<gene>
    <name evidence="3" type="ORF">AMON00008_LOCUS36680</name>
</gene>
<keyword evidence="2" id="KW-1133">Transmembrane helix</keyword>
<proteinExistence type="predicted"/>
<evidence type="ECO:0000313" key="3">
    <source>
        <dbReference type="EMBL" id="CAE4617061.1"/>
    </source>
</evidence>
<organism evidence="3">
    <name type="scientific">Alexandrium monilatum</name>
    <dbReference type="NCBI Taxonomy" id="311494"/>
    <lineage>
        <taxon>Eukaryota</taxon>
        <taxon>Sar</taxon>
        <taxon>Alveolata</taxon>
        <taxon>Dinophyceae</taxon>
        <taxon>Gonyaulacales</taxon>
        <taxon>Pyrocystaceae</taxon>
        <taxon>Alexandrium</taxon>
    </lineage>
</organism>
<evidence type="ECO:0000256" key="1">
    <source>
        <dbReference type="SAM" id="MobiDB-lite"/>
    </source>
</evidence>
<dbReference type="AlphaFoldDB" id="A0A7S4VSZ1"/>
<sequence>MPAEQGGGGGKVLAVVGGAIALGVVVSVGCFLVKGSGGPAEAEEAVHKDLLHHDGHQRSRLVVMSSPRPTERVHPEEDDHARVHRNQRRHQDEHRSKEHRGKRHHRGHNHTNKTRRRGHNHTTRHHRPNHTNGTHHRHKRCTGGPSAACECMLKCKVFGVNVSHCFGRSASETKEIVDALLVRTMLSHKTMCEGMRCIKECAKELGCLDRKVVRDCHILEKSYAQSKSDTDPECHLQCSS</sequence>
<dbReference type="EMBL" id="HBNR01052302">
    <property type="protein sequence ID" value="CAE4617061.1"/>
    <property type="molecule type" value="Transcribed_RNA"/>
</dbReference>